<sequence>MYGNSFNNAGTPSQQQYHQYQHQLAITTKFTDFRLKSSTISKKPKVNLIRFSKPVDLNKLYPPPTKLCHWDLNVLHSPQATAALPTIIMQVRAAVVLLVIKVKGRVVQPLEPIYLKSLLMEVLSEISKYCSRNALSRSFWSQRRAGGRQAMNFELG</sequence>
<comment type="caution">
    <text evidence="1">The sequence shown here is derived from an EMBL/GenBank/DDBJ whole genome shotgun (WGS) entry which is preliminary data.</text>
</comment>
<dbReference type="EMBL" id="CAJVPS010005952">
    <property type="protein sequence ID" value="CAG8620330.1"/>
    <property type="molecule type" value="Genomic_DNA"/>
</dbReference>
<dbReference type="Proteomes" id="UP000789508">
    <property type="component" value="Unassembled WGS sequence"/>
</dbReference>
<organism evidence="1 2">
    <name type="scientific">Ambispora leptoticha</name>
    <dbReference type="NCBI Taxonomy" id="144679"/>
    <lineage>
        <taxon>Eukaryota</taxon>
        <taxon>Fungi</taxon>
        <taxon>Fungi incertae sedis</taxon>
        <taxon>Mucoromycota</taxon>
        <taxon>Glomeromycotina</taxon>
        <taxon>Glomeromycetes</taxon>
        <taxon>Archaeosporales</taxon>
        <taxon>Ambisporaceae</taxon>
        <taxon>Ambispora</taxon>
    </lineage>
</organism>
<reference evidence="1" key="1">
    <citation type="submission" date="2021-06" db="EMBL/GenBank/DDBJ databases">
        <authorList>
            <person name="Kallberg Y."/>
            <person name="Tangrot J."/>
            <person name="Rosling A."/>
        </authorList>
    </citation>
    <scope>NUCLEOTIDE SEQUENCE</scope>
    <source>
        <strain evidence="1">FL130A</strain>
    </source>
</reference>
<protein>
    <submittedName>
        <fullName evidence="1">3540_t:CDS:1</fullName>
    </submittedName>
</protein>
<evidence type="ECO:0000313" key="2">
    <source>
        <dbReference type="Proteomes" id="UP000789508"/>
    </source>
</evidence>
<dbReference type="AlphaFoldDB" id="A0A9N9GM21"/>
<name>A0A9N9GM21_9GLOM</name>
<accession>A0A9N9GM21</accession>
<keyword evidence="2" id="KW-1185">Reference proteome</keyword>
<proteinExistence type="predicted"/>
<gene>
    <name evidence="1" type="ORF">ALEPTO_LOCUS8938</name>
</gene>
<evidence type="ECO:0000313" key="1">
    <source>
        <dbReference type="EMBL" id="CAG8620330.1"/>
    </source>
</evidence>